<accession>A0A699ZL00</accession>
<proteinExistence type="predicted"/>
<evidence type="ECO:0000313" key="2">
    <source>
        <dbReference type="Proteomes" id="UP000485058"/>
    </source>
</evidence>
<keyword evidence="2" id="KW-1185">Reference proteome</keyword>
<name>A0A699ZL00_HAELA</name>
<sequence length="240" mass="24890">MLGLMCTCAGAGGGVENSGRDPADMCYSASASADDLFGSGGMVCGLSLHPNSVRLVSRQPMSSFLKLGTFPAAITVQPGRWPAAAVAAQPSAAPAVAELPAVAPPVLLPDAPYDEAHPAGGPAAVAVHVASVQCQQLAAPSAAAVYRRRGHAIIHWLPRNAIDLPGRRLMIKGDTLELGAREQAGKQHLPCPVWLRHSRRIVSRLPIEVAKSVFVAPEHVACWGPATRQTAGAGCTLVRP</sequence>
<organism evidence="1 2">
    <name type="scientific">Haematococcus lacustris</name>
    <name type="common">Green alga</name>
    <name type="synonym">Haematococcus pluvialis</name>
    <dbReference type="NCBI Taxonomy" id="44745"/>
    <lineage>
        <taxon>Eukaryota</taxon>
        <taxon>Viridiplantae</taxon>
        <taxon>Chlorophyta</taxon>
        <taxon>core chlorophytes</taxon>
        <taxon>Chlorophyceae</taxon>
        <taxon>CS clade</taxon>
        <taxon>Chlamydomonadales</taxon>
        <taxon>Haematococcaceae</taxon>
        <taxon>Haematococcus</taxon>
    </lineage>
</organism>
<reference evidence="1 2" key="1">
    <citation type="submission" date="2020-02" db="EMBL/GenBank/DDBJ databases">
        <title>Draft genome sequence of Haematococcus lacustris strain NIES-144.</title>
        <authorList>
            <person name="Morimoto D."/>
            <person name="Nakagawa S."/>
            <person name="Yoshida T."/>
            <person name="Sawayama S."/>
        </authorList>
    </citation>
    <scope>NUCLEOTIDE SEQUENCE [LARGE SCALE GENOMIC DNA]</scope>
    <source>
        <strain evidence="1 2">NIES-144</strain>
    </source>
</reference>
<evidence type="ECO:0000313" key="1">
    <source>
        <dbReference type="EMBL" id="GFH16462.1"/>
    </source>
</evidence>
<protein>
    <submittedName>
        <fullName evidence="1">Uncharacterized protein</fullName>
    </submittedName>
</protein>
<dbReference type="EMBL" id="BLLF01001001">
    <property type="protein sequence ID" value="GFH16462.1"/>
    <property type="molecule type" value="Genomic_DNA"/>
</dbReference>
<dbReference type="AlphaFoldDB" id="A0A699ZL00"/>
<comment type="caution">
    <text evidence="1">The sequence shown here is derived from an EMBL/GenBank/DDBJ whole genome shotgun (WGS) entry which is preliminary data.</text>
</comment>
<gene>
    <name evidence="1" type="ORF">HaLaN_12886</name>
</gene>
<dbReference type="Proteomes" id="UP000485058">
    <property type="component" value="Unassembled WGS sequence"/>
</dbReference>